<gene>
    <name evidence="5" type="ORF">BPAG_LOCUS1426</name>
</gene>
<dbReference type="EMBL" id="UZAD01000109">
    <property type="protein sequence ID" value="VDN82612.1"/>
    <property type="molecule type" value="Genomic_DNA"/>
</dbReference>
<evidence type="ECO:0000259" key="4">
    <source>
        <dbReference type="PROSITE" id="PS51823"/>
    </source>
</evidence>
<comment type="subcellular location">
    <subcellularLocation>
        <location evidence="2">Cytoplasm</location>
    </subcellularLocation>
</comment>
<dbReference type="GO" id="GO:0005737">
    <property type="term" value="C:cytoplasm"/>
    <property type="evidence" value="ECO:0007669"/>
    <property type="project" value="UniProtKB-SubCell"/>
</dbReference>
<dbReference type="GO" id="GO:0007005">
    <property type="term" value="P:mitochondrion organization"/>
    <property type="evidence" value="ECO:0007669"/>
    <property type="project" value="UniProtKB-UniRule"/>
</dbReference>
<dbReference type="Pfam" id="PF13424">
    <property type="entry name" value="TPR_12"/>
    <property type="match status" value="1"/>
</dbReference>
<dbReference type="PROSITE" id="PS51823">
    <property type="entry name" value="CLU"/>
    <property type="match status" value="1"/>
</dbReference>
<protein>
    <recommendedName>
        <fullName evidence="2">Clustered mitochondria protein homolog</fullName>
    </recommendedName>
</protein>
<dbReference type="InterPro" id="IPR025697">
    <property type="entry name" value="CLU_dom"/>
</dbReference>
<dbReference type="SUPFAM" id="SSF48452">
    <property type="entry name" value="TPR-like"/>
    <property type="match status" value="1"/>
</dbReference>
<keyword evidence="6" id="KW-1185">Reference proteome</keyword>
<dbReference type="Pfam" id="PF12807">
    <property type="entry name" value="eIF3_p135"/>
    <property type="match status" value="1"/>
</dbReference>
<comment type="function">
    <text evidence="2">mRNA-binding protein involved in proper cytoplasmic distribution of mitochondria.</text>
</comment>
<dbReference type="WBParaSite" id="BPAG_0000142501-mRNA-1">
    <property type="protein sequence ID" value="BPAG_0000142501-mRNA-1"/>
    <property type="gene ID" value="BPAG_0000142501"/>
</dbReference>
<dbReference type="Proteomes" id="UP000278627">
    <property type="component" value="Unassembled WGS sequence"/>
</dbReference>
<dbReference type="GO" id="GO:0048312">
    <property type="term" value="P:intracellular distribution of mitochondria"/>
    <property type="evidence" value="ECO:0007669"/>
    <property type="project" value="TreeGrafter"/>
</dbReference>
<dbReference type="Pfam" id="PF13236">
    <property type="entry name" value="CLU"/>
    <property type="match status" value="1"/>
</dbReference>
<dbReference type="Gene3D" id="1.25.40.10">
    <property type="entry name" value="Tetratricopeptide repeat domain"/>
    <property type="match status" value="2"/>
</dbReference>
<feature type="region of interest" description="Disordered" evidence="3">
    <location>
        <begin position="110"/>
        <end position="139"/>
    </location>
</feature>
<comment type="similarity">
    <text evidence="2">Belongs to the CLU family.</text>
</comment>
<name>A0A0N4T027_BRUPA</name>
<reference evidence="7" key="1">
    <citation type="submission" date="2016-04" db="UniProtKB">
        <authorList>
            <consortium name="WormBaseParasite"/>
        </authorList>
    </citation>
    <scope>IDENTIFICATION</scope>
</reference>
<evidence type="ECO:0000313" key="5">
    <source>
        <dbReference type="EMBL" id="VDN82612.1"/>
    </source>
</evidence>
<dbReference type="GO" id="GO:0003729">
    <property type="term" value="F:mRNA binding"/>
    <property type="evidence" value="ECO:0007669"/>
    <property type="project" value="TreeGrafter"/>
</dbReference>
<dbReference type="Pfam" id="PF15044">
    <property type="entry name" value="CLU_N"/>
    <property type="match status" value="1"/>
</dbReference>
<evidence type="ECO:0000313" key="6">
    <source>
        <dbReference type="Proteomes" id="UP000278627"/>
    </source>
</evidence>
<dbReference type="STRING" id="6280.A0A0N4T027"/>
<dbReference type="SUPFAM" id="SSF103107">
    <property type="entry name" value="Hypothetical protein c14orf129, hspc210"/>
    <property type="match status" value="1"/>
</dbReference>
<dbReference type="InterPro" id="IPR011990">
    <property type="entry name" value="TPR-like_helical_dom_sf"/>
</dbReference>
<dbReference type="PANTHER" id="PTHR12601">
    <property type="entry name" value="EUKARYOTIC TRANSLATION INITIATION FACTOR 3 SUBUNIT EIF-3"/>
    <property type="match status" value="1"/>
</dbReference>
<dbReference type="CDD" id="cd15466">
    <property type="entry name" value="CLU-central"/>
    <property type="match status" value="1"/>
</dbReference>
<dbReference type="InterPro" id="IPR028275">
    <property type="entry name" value="CLU_N"/>
</dbReference>
<evidence type="ECO:0000256" key="2">
    <source>
        <dbReference type="HAMAP-Rule" id="MF_03013"/>
    </source>
</evidence>
<feature type="compositionally biased region" description="Polar residues" evidence="3">
    <location>
        <begin position="110"/>
        <end position="133"/>
    </location>
</feature>
<evidence type="ECO:0000256" key="1">
    <source>
        <dbReference type="ARBA" id="ARBA00022490"/>
    </source>
</evidence>
<dbReference type="PANTHER" id="PTHR12601:SF6">
    <property type="entry name" value="CLUSTERED MITOCHONDRIA PROTEIN HOMOLOG"/>
    <property type="match status" value="1"/>
</dbReference>
<feature type="region of interest" description="Disordered" evidence="3">
    <location>
        <begin position="943"/>
        <end position="979"/>
    </location>
</feature>
<dbReference type="FunFam" id="3.30.2280.10:FF:000002">
    <property type="entry name" value="Clustered mitochondria protein homolog"/>
    <property type="match status" value="1"/>
</dbReference>
<dbReference type="InterPro" id="IPR027523">
    <property type="entry name" value="CLU_prot"/>
</dbReference>
<organism evidence="7">
    <name type="scientific">Brugia pahangi</name>
    <name type="common">Filarial nematode worm</name>
    <dbReference type="NCBI Taxonomy" id="6280"/>
    <lineage>
        <taxon>Eukaryota</taxon>
        <taxon>Metazoa</taxon>
        <taxon>Ecdysozoa</taxon>
        <taxon>Nematoda</taxon>
        <taxon>Chromadorea</taxon>
        <taxon>Rhabditida</taxon>
        <taxon>Spirurina</taxon>
        <taxon>Spiruromorpha</taxon>
        <taxon>Filarioidea</taxon>
        <taxon>Onchocercidae</taxon>
        <taxon>Brugia</taxon>
    </lineage>
</organism>
<dbReference type="HAMAP" id="MF_03013">
    <property type="entry name" value="CLU"/>
    <property type="match status" value="1"/>
</dbReference>
<accession>A0A0N4T027</accession>
<sequence>VSQSCDLLFLSLYHLSPLRSYLPPLTLPPRHTACVCVCVRACVRVCLHQASPLDVFPADDVITPPCNSWPLRGVMSRPACQCLRRCEVMGEVNGPVCSPETVLASAGKTLSENGQENSPHNSDSGHETSSPDSPLTPIEEGAVSPAAEKTGNDGEVLCPSDECDTFRIRIIAPGAEPFDLQVNSNEMVQELHQVLLEREATCHRTCFSLQLNGVSLDHFTELKNISEPYTTREARIHVRHIRDLIRSLDMSDAVNGTDGASLSYLASMTLGDRKKNADKTLECSPPDYVLPGYKERPLIPLLPVMKEPVLALKSLAISPFNPPPGHRKLKGDVLYLTFDTREGRRYHITCCTKGFYVNATTEAGFRPTPSPSHRTVHHSLLDLLSSISTSFKRAMALILKRRSEKHIFERLPTPYQVNSWIAPVFEQIEDGIRAEDCTQPHKIGLEDHIPGQIRDWNEELQTTHELPRETLAMAVVDGNVVAINPADEPRTHMYIWNNIFFSLGFDVKDHYKDLGGDAAAHAATSNDLQGVRAYAQLDNPKLFTLGMVIVDYKGFRVTAQSIIPGILEREQEQSVIYGSVDFGKTVVSSEEYHDLLSKPAEQLKILPHEVHSGKDDGKIIKLCSSFETKGIVGNDSRHYILDLLRTFPPDVNYLEDAEVTDICKANGYPRTFPHKLASLRQELIEAFVEYRYLMFIRIAAYHVQQTKLGLLETDYNDDKNETTKEDAVLKVTGFSEDAIMSQIKKEITADIKIDEMPLLETEAAKKIMEEVIDSDHKKVDSLDKEISETIMAKAAKAVGSIRMDAFDVRFNPDCYCSTVRHAESEDITKQRRLVAEAAEFLIVQQLPNFVRDCLQRTIMLLDGASLIDSLHSRGINIRYLGKLTKYIQNVGQLSYVKVICITELLCRCAKHIFRGYLQPVSAAHTAAAVSHFLNCLLSSSTEPLTPSNEEVSMPINSVKKSRSSKRRKQISSGGKENDDWAQMSSHKLWERVKSDADFYYAFTIDEENVDAYLSTVGIQKTSFLRRFVQIVGIQMLLRDYNLESGKKSQLFVEDDIQSLYCQAKHVDPKAVDAHSLFLSGQTKVQQGQLRAGFDLVLESLNLMNSVYGAMHSDMAQCMRLLARLSYILGDPSEALSQQHKATLMSERCNGLDSANTIIEYLNLAHFSFANLHIAAALKLLYRARYLLLLIHGENHPFMAEIDGNIGVILYAVQEFDDALKFLQNALKLHQIYLEPQALKTALIYHLLARTYSCRGDFRTALQMEKETFTIYSKTFGIDHEKTKESSECLKHLTQQAVTFQKRINEANRQGSNNIGQLLPVEIHRPSLHSVLEVLNILNGIIFIQLKGISTSSDIGEENYELGNNNNNNKRKKKAVEDLAMKKNGNNDDTTIISSRPQVNNISGSSTVQVMQEVALD</sequence>
<feature type="compositionally biased region" description="Basic residues" evidence="3">
    <location>
        <begin position="959"/>
        <end position="969"/>
    </location>
</feature>
<proteinExistence type="inferred from homology"/>
<keyword evidence="2" id="KW-0694">RNA-binding</keyword>
<dbReference type="FunFam" id="1.25.40.10:FF:000099">
    <property type="entry name" value="Clustered mitochondria protein homolog"/>
    <property type="match status" value="1"/>
</dbReference>
<evidence type="ECO:0000256" key="3">
    <source>
        <dbReference type="SAM" id="MobiDB-lite"/>
    </source>
</evidence>
<dbReference type="InterPro" id="IPR023231">
    <property type="entry name" value="GSKIP_dom_sf"/>
</dbReference>
<keyword evidence="1 2" id="KW-0963">Cytoplasm</keyword>
<dbReference type="InterPro" id="IPR033646">
    <property type="entry name" value="CLU-central"/>
</dbReference>
<feature type="domain" description="Clu" evidence="4">
    <location>
        <begin position="371"/>
        <end position="654"/>
    </location>
</feature>
<reference evidence="5 6" key="2">
    <citation type="submission" date="2018-11" db="EMBL/GenBank/DDBJ databases">
        <authorList>
            <consortium name="Pathogen Informatics"/>
        </authorList>
    </citation>
    <scope>NUCLEOTIDE SEQUENCE [LARGE SCALE GENOMIC DNA]</scope>
</reference>
<dbReference type="Gene3D" id="3.30.2280.10">
    <property type="entry name" value="Hypothetical protein (hspc210)"/>
    <property type="match status" value="1"/>
</dbReference>
<evidence type="ECO:0000313" key="7">
    <source>
        <dbReference type="WBParaSite" id="BPAG_0000142501-mRNA-1"/>
    </source>
</evidence>